<feature type="region of interest" description="Disordered" evidence="6">
    <location>
        <begin position="1"/>
        <end position="122"/>
    </location>
</feature>
<evidence type="ECO:0000256" key="5">
    <source>
        <dbReference type="SAM" id="Coils"/>
    </source>
</evidence>
<dbReference type="PANTHER" id="PTHR10643">
    <property type="entry name" value="KINETOCHORE PROTEIN NDC80"/>
    <property type="match status" value="1"/>
</dbReference>
<keyword evidence="8" id="KW-1185">Reference proteome</keyword>
<keyword evidence="3 5" id="KW-0175">Coiled coil</keyword>
<reference evidence="7" key="2">
    <citation type="submission" date="2020-12" db="EMBL/GenBank/DDBJ databases">
        <authorList>
            <person name="Kanost M."/>
        </authorList>
    </citation>
    <scope>NUCLEOTIDE SEQUENCE</scope>
</reference>
<evidence type="ECO:0000256" key="2">
    <source>
        <dbReference type="ARBA" id="ARBA00022454"/>
    </source>
</evidence>
<proteinExistence type="predicted"/>
<dbReference type="GO" id="GO:0031262">
    <property type="term" value="C:Ndc80 complex"/>
    <property type="evidence" value="ECO:0007669"/>
    <property type="project" value="InterPro"/>
</dbReference>
<dbReference type="Gene3D" id="1.10.418.30">
    <property type="entry name" value="Ncd80 complex, Ncd80 subunit"/>
    <property type="match status" value="1"/>
</dbReference>
<feature type="compositionally biased region" description="Low complexity" evidence="6">
    <location>
        <begin position="97"/>
        <end position="114"/>
    </location>
</feature>
<dbReference type="AlphaFoldDB" id="A0A921Z5M1"/>
<accession>A0A921Z5M1</accession>
<comment type="subcellular location">
    <subcellularLocation>
        <location evidence="1">Chromosome</location>
        <location evidence="1">Centromere</location>
    </subcellularLocation>
</comment>
<dbReference type="EMBL" id="JH668405">
    <property type="protein sequence ID" value="KAG6451300.1"/>
    <property type="molecule type" value="Genomic_DNA"/>
</dbReference>
<evidence type="ECO:0000256" key="4">
    <source>
        <dbReference type="ARBA" id="ARBA00023328"/>
    </source>
</evidence>
<protein>
    <submittedName>
        <fullName evidence="7">Uncharacterized protein</fullName>
    </submittedName>
</protein>
<evidence type="ECO:0000313" key="8">
    <source>
        <dbReference type="Proteomes" id="UP000791440"/>
    </source>
</evidence>
<feature type="compositionally biased region" description="Polar residues" evidence="6">
    <location>
        <begin position="68"/>
        <end position="96"/>
    </location>
</feature>
<reference evidence="7" key="1">
    <citation type="journal article" date="2016" name="Insect Biochem. Mol. Biol.">
        <title>Multifaceted biological insights from a draft genome sequence of the tobacco hornworm moth, Manduca sexta.</title>
        <authorList>
            <person name="Kanost M.R."/>
            <person name="Arrese E.L."/>
            <person name="Cao X."/>
            <person name="Chen Y.R."/>
            <person name="Chellapilla S."/>
            <person name="Goldsmith M.R."/>
            <person name="Grosse-Wilde E."/>
            <person name="Heckel D.G."/>
            <person name="Herndon N."/>
            <person name="Jiang H."/>
            <person name="Papanicolaou A."/>
            <person name="Qu J."/>
            <person name="Soulages J.L."/>
            <person name="Vogel H."/>
            <person name="Walters J."/>
            <person name="Waterhouse R.M."/>
            <person name="Ahn S.J."/>
            <person name="Almeida F.C."/>
            <person name="An C."/>
            <person name="Aqrawi P."/>
            <person name="Bretschneider A."/>
            <person name="Bryant W.B."/>
            <person name="Bucks S."/>
            <person name="Chao H."/>
            <person name="Chevignon G."/>
            <person name="Christen J.M."/>
            <person name="Clarke D.F."/>
            <person name="Dittmer N.T."/>
            <person name="Ferguson L.C.F."/>
            <person name="Garavelou S."/>
            <person name="Gordon K.H.J."/>
            <person name="Gunaratna R.T."/>
            <person name="Han Y."/>
            <person name="Hauser F."/>
            <person name="He Y."/>
            <person name="Heidel-Fischer H."/>
            <person name="Hirsh A."/>
            <person name="Hu Y."/>
            <person name="Jiang H."/>
            <person name="Kalra D."/>
            <person name="Klinner C."/>
            <person name="Konig C."/>
            <person name="Kovar C."/>
            <person name="Kroll A.R."/>
            <person name="Kuwar S.S."/>
            <person name="Lee S.L."/>
            <person name="Lehman R."/>
            <person name="Li K."/>
            <person name="Li Z."/>
            <person name="Liang H."/>
            <person name="Lovelace S."/>
            <person name="Lu Z."/>
            <person name="Mansfield J.H."/>
            <person name="McCulloch K.J."/>
            <person name="Mathew T."/>
            <person name="Morton B."/>
            <person name="Muzny D.M."/>
            <person name="Neunemann D."/>
            <person name="Ongeri F."/>
            <person name="Pauchet Y."/>
            <person name="Pu L.L."/>
            <person name="Pyrousis I."/>
            <person name="Rao X.J."/>
            <person name="Redding A."/>
            <person name="Roesel C."/>
            <person name="Sanchez-Gracia A."/>
            <person name="Schaack S."/>
            <person name="Shukla A."/>
            <person name="Tetreau G."/>
            <person name="Wang Y."/>
            <person name="Xiong G.H."/>
            <person name="Traut W."/>
            <person name="Walsh T.K."/>
            <person name="Worley K.C."/>
            <person name="Wu D."/>
            <person name="Wu W."/>
            <person name="Wu Y.Q."/>
            <person name="Zhang X."/>
            <person name="Zou Z."/>
            <person name="Zucker H."/>
            <person name="Briscoe A.D."/>
            <person name="Burmester T."/>
            <person name="Clem R.J."/>
            <person name="Feyereisen R."/>
            <person name="Grimmelikhuijzen C.J.P."/>
            <person name="Hamodrakas S.J."/>
            <person name="Hansson B.S."/>
            <person name="Huguet E."/>
            <person name="Jermiin L.S."/>
            <person name="Lan Q."/>
            <person name="Lehman H.K."/>
            <person name="Lorenzen M."/>
            <person name="Merzendorfer H."/>
            <person name="Michalopoulos I."/>
            <person name="Morton D.B."/>
            <person name="Muthukrishnan S."/>
            <person name="Oakeshott J.G."/>
            <person name="Palmer W."/>
            <person name="Park Y."/>
            <person name="Passarelli A.L."/>
            <person name="Rozas J."/>
            <person name="Schwartz L.M."/>
            <person name="Smith W."/>
            <person name="Southgate A."/>
            <person name="Vilcinskas A."/>
            <person name="Vogt R."/>
            <person name="Wang P."/>
            <person name="Werren J."/>
            <person name="Yu X.Q."/>
            <person name="Zhou J.J."/>
            <person name="Brown S.J."/>
            <person name="Scherer S.E."/>
            <person name="Richards S."/>
            <person name="Blissard G.W."/>
        </authorList>
    </citation>
    <scope>NUCLEOTIDE SEQUENCE</scope>
</reference>
<evidence type="ECO:0000313" key="7">
    <source>
        <dbReference type="EMBL" id="KAG6451300.1"/>
    </source>
</evidence>
<keyword evidence="2" id="KW-0158">Chromosome</keyword>
<dbReference type="OrthoDB" id="7459479at2759"/>
<gene>
    <name evidence="7" type="ORF">O3G_MSEX007063</name>
</gene>
<organism evidence="7 8">
    <name type="scientific">Manduca sexta</name>
    <name type="common">Tobacco hawkmoth</name>
    <name type="synonym">Tobacco hornworm</name>
    <dbReference type="NCBI Taxonomy" id="7130"/>
    <lineage>
        <taxon>Eukaryota</taxon>
        <taxon>Metazoa</taxon>
        <taxon>Ecdysozoa</taxon>
        <taxon>Arthropoda</taxon>
        <taxon>Hexapoda</taxon>
        <taxon>Insecta</taxon>
        <taxon>Pterygota</taxon>
        <taxon>Neoptera</taxon>
        <taxon>Endopterygota</taxon>
        <taxon>Lepidoptera</taxon>
        <taxon>Glossata</taxon>
        <taxon>Ditrysia</taxon>
        <taxon>Bombycoidea</taxon>
        <taxon>Sphingidae</taxon>
        <taxon>Sphinginae</taxon>
        <taxon>Sphingini</taxon>
        <taxon>Manduca</taxon>
    </lineage>
</organism>
<dbReference type="InterPro" id="IPR038273">
    <property type="entry name" value="Ndc80_sf"/>
</dbReference>
<keyword evidence="4" id="KW-0137">Centromere</keyword>
<dbReference type="PANTHER" id="PTHR10643:SF2">
    <property type="entry name" value="KINETOCHORE PROTEIN NDC80 HOMOLOG"/>
    <property type="match status" value="1"/>
</dbReference>
<dbReference type="GO" id="GO:0051315">
    <property type="term" value="P:attachment of mitotic spindle microtubules to kinetochore"/>
    <property type="evidence" value="ECO:0007669"/>
    <property type="project" value="InterPro"/>
</dbReference>
<feature type="coiled-coil region" evidence="5">
    <location>
        <begin position="359"/>
        <end position="407"/>
    </location>
</feature>
<evidence type="ECO:0000256" key="6">
    <source>
        <dbReference type="SAM" id="MobiDB-lite"/>
    </source>
</evidence>
<dbReference type="InterPro" id="IPR005550">
    <property type="entry name" value="Kinetochore_Ndc80"/>
</dbReference>
<comment type="caution">
    <text evidence="7">The sequence shown here is derived from an EMBL/GenBank/DDBJ whole genome shotgun (WGS) entry which is preliminary data.</text>
</comment>
<dbReference type="Proteomes" id="UP000791440">
    <property type="component" value="Unassembled WGS sequence"/>
</dbReference>
<name>A0A921Z5M1_MANSE</name>
<evidence type="ECO:0000256" key="1">
    <source>
        <dbReference type="ARBA" id="ARBA00004584"/>
    </source>
</evidence>
<sequence>MLPSRYIPPQTSSMRKSRLEGKPSMLPKPRRPGSTDRLSTEARRPSAAGHRSSSAEPPRGTFSRLSREASSTNLPINGRSRSQQAERFGQSCMTPLQSRSSQYSRTTTTPVRTPSQDRSNRTWQTSLERALAFVTVKDQRPISNVAWQRSECARVQEALASRAGGAGAGGMALIRPLTIARFVDITGALLTSLIKDAKLNTDNYVAKLPHLSKRLLYPGTVSKSWLKTVNTLHAFPQALALISYLLDLINLVELPVLDEWLYLDKDELARLRRDYIYKCWIRFQDPEYQFEDLDEEYLHNLKILLGNDEQKILDLQKIIQKYEACLEDEVEAAARAHEARLVQRRDDLLQALRSQKAARTRDRAQYDALQAQAKQHQNEMHQIDVDIERASAECQQLKREVETQEMSMSERTRLLDEVDYSSRVRDSKRALAEQIAKMVLSKETELAQWQKKALDTCVEYKQGLIHLSAQFPDLASLAIDENELMESHCASRVCGAVDALRARAAALGSARAGHARTRAALHRRRTALLEETRTKICELKTSVNREQQSLDSELAKESSEALSWSTELQQLTSRLDELRVQQDEYVKVQRELDFWEKQNTEWLEKLTQLQKYIESKQEEAQRLLRTAREKRVALVRDKLREWNALLQN</sequence>
<feature type="coiled-coil region" evidence="5">
    <location>
        <begin position="561"/>
        <end position="633"/>
    </location>
</feature>
<evidence type="ECO:0000256" key="3">
    <source>
        <dbReference type="ARBA" id="ARBA00023054"/>
    </source>
</evidence>